<dbReference type="AlphaFoldDB" id="A0A1R3JRV7"/>
<gene>
    <name evidence="2" type="ORF">COLO4_14519</name>
</gene>
<dbReference type="Gene3D" id="1.20.1280.50">
    <property type="match status" value="1"/>
</dbReference>
<evidence type="ECO:0000259" key="1">
    <source>
        <dbReference type="PROSITE" id="PS50181"/>
    </source>
</evidence>
<dbReference type="InterPro" id="IPR001810">
    <property type="entry name" value="F-box_dom"/>
</dbReference>
<proteinExistence type="predicted"/>
<dbReference type="CDD" id="cd22157">
    <property type="entry name" value="F-box_AtFBW1-like"/>
    <property type="match status" value="1"/>
</dbReference>
<evidence type="ECO:0000313" key="3">
    <source>
        <dbReference type="Proteomes" id="UP000187203"/>
    </source>
</evidence>
<dbReference type="EMBL" id="AWUE01015433">
    <property type="protein sequence ID" value="OMO97593.1"/>
    <property type="molecule type" value="Genomic_DNA"/>
</dbReference>
<sequence length="283" mass="32062">MRDYSDLPQEVLVEILMRLAIEDLVKSTAVCKSWNSLIKDPTFISTHLGKILSSTNTQLLFFRLCTLRDPWSESGGGIDYSLRFDNKALDEYKQLSCPNIGGCALRVAGSYNGRRNLVLAFDVSEQDLTEIPLPDCLSYECGTAQLLKYGQSSIATMTWELREVHLWVMKEYAVATSWTKVLVVAEESVSRVLFFRNDEQVFVPLNGGWMASVDINTKHYEILGVESIGLMESYLVVDSYVESLVLLDKYCNAGWDVIPIKEDYYPNSTTNYVMDLFSWMDAA</sequence>
<organism evidence="2 3">
    <name type="scientific">Corchorus olitorius</name>
    <dbReference type="NCBI Taxonomy" id="93759"/>
    <lineage>
        <taxon>Eukaryota</taxon>
        <taxon>Viridiplantae</taxon>
        <taxon>Streptophyta</taxon>
        <taxon>Embryophyta</taxon>
        <taxon>Tracheophyta</taxon>
        <taxon>Spermatophyta</taxon>
        <taxon>Magnoliopsida</taxon>
        <taxon>eudicotyledons</taxon>
        <taxon>Gunneridae</taxon>
        <taxon>Pentapetalae</taxon>
        <taxon>rosids</taxon>
        <taxon>malvids</taxon>
        <taxon>Malvales</taxon>
        <taxon>Malvaceae</taxon>
        <taxon>Grewioideae</taxon>
        <taxon>Apeibeae</taxon>
        <taxon>Corchorus</taxon>
    </lineage>
</organism>
<dbReference type="SMART" id="SM00256">
    <property type="entry name" value="FBOX"/>
    <property type="match status" value="1"/>
</dbReference>
<dbReference type="PROSITE" id="PS50181">
    <property type="entry name" value="FBOX"/>
    <property type="match status" value="1"/>
</dbReference>
<dbReference type="InterPro" id="IPR036047">
    <property type="entry name" value="F-box-like_dom_sf"/>
</dbReference>
<dbReference type="Proteomes" id="UP000187203">
    <property type="component" value="Unassembled WGS sequence"/>
</dbReference>
<name>A0A1R3JRV7_9ROSI</name>
<reference evidence="3" key="1">
    <citation type="submission" date="2013-09" db="EMBL/GenBank/DDBJ databases">
        <title>Corchorus olitorius genome sequencing.</title>
        <authorList>
            <person name="Alam M."/>
            <person name="Haque M.S."/>
            <person name="Islam M.S."/>
            <person name="Emdad E.M."/>
            <person name="Islam M.M."/>
            <person name="Ahmed B."/>
            <person name="Halim A."/>
            <person name="Hossen Q.M.M."/>
            <person name="Hossain M.Z."/>
            <person name="Ahmed R."/>
            <person name="Khan M.M."/>
            <person name="Islam R."/>
            <person name="Rashid M.M."/>
            <person name="Khan S.A."/>
            <person name="Rahman M.S."/>
            <person name="Alam M."/>
            <person name="Yahiya A.S."/>
            <person name="Khan M.S."/>
            <person name="Azam M.S."/>
            <person name="Haque T."/>
            <person name="Lashkar M.Z.H."/>
            <person name="Akhand A.I."/>
            <person name="Morshed G."/>
            <person name="Roy S."/>
            <person name="Uddin K.S."/>
            <person name="Rabeya T."/>
            <person name="Hossain A.S."/>
            <person name="Chowdhury A."/>
            <person name="Snigdha A.R."/>
            <person name="Mortoza M.S."/>
            <person name="Matin S.A."/>
            <person name="Hoque S.M.E."/>
            <person name="Islam M.K."/>
            <person name="Roy D.K."/>
            <person name="Haider R."/>
            <person name="Moosa M.M."/>
            <person name="Elias S.M."/>
            <person name="Hasan A.M."/>
            <person name="Jahan S."/>
            <person name="Shafiuddin M."/>
            <person name="Mahmood N."/>
            <person name="Shommy N.S."/>
        </authorList>
    </citation>
    <scope>NUCLEOTIDE SEQUENCE [LARGE SCALE GENOMIC DNA]</scope>
    <source>
        <strain evidence="3">cv. O-4</strain>
    </source>
</reference>
<feature type="domain" description="F-box" evidence="1">
    <location>
        <begin position="1"/>
        <end position="47"/>
    </location>
</feature>
<protein>
    <recommendedName>
        <fullName evidence="1">F-box domain-containing protein</fullName>
    </recommendedName>
</protein>
<dbReference type="InterPro" id="IPR050796">
    <property type="entry name" value="SCF_F-box_component"/>
</dbReference>
<keyword evidence="3" id="KW-1185">Reference proteome</keyword>
<dbReference type="OrthoDB" id="5314306at2759"/>
<dbReference type="SUPFAM" id="SSF81383">
    <property type="entry name" value="F-box domain"/>
    <property type="match status" value="1"/>
</dbReference>
<dbReference type="PANTHER" id="PTHR31672:SF13">
    <property type="entry name" value="F-BOX PROTEIN CPR30-LIKE"/>
    <property type="match status" value="1"/>
</dbReference>
<evidence type="ECO:0000313" key="2">
    <source>
        <dbReference type="EMBL" id="OMO97593.1"/>
    </source>
</evidence>
<comment type="caution">
    <text evidence="2">The sequence shown here is derived from an EMBL/GenBank/DDBJ whole genome shotgun (WGS) entry which is preliminary data.</text>
</comment>
<dbReference type="Pfam" id="PF12937">
    <property type="entry name" value="F-box-like"/>
    <property type="match status" value="1"/>
</dbReference>
<dbReference type="PANTHER" id="PTHR31672">
    <property type="entry name" value="BNACNNG10540D PROTEIN"/>
    <property type="match status" value="1"/>
</dbReference>
<accession>A0A1R3JRV7</accession>